<evidence type="ECO:0000256" key="10">
    <source>
        <dbReference type="SAM" id="SignalP"/>
    </source>
</evidence>
<dbReference type="PROSITE" id="PS51257">
    <property type="entry name" value="PROKAR_LIPOPROTEIN"/>
    <property type="match status" value="1"/>
</dbReference>
<dbReference type="EMBL" id="JADILW010000021">
    <property type="protein sequence ID" value="MBO8479762.1"/>
    <property type="molecule type" value="Genomic_DNA"/>
</dbReference>
<keyword evidence="4" id="KW-0963">Cytoplasm</keyword>
<dbReference type="GO" id="GO:0003755">
    <property type="term" value="F:peptidyl-prolyl cis-trans isomerase activity"/>
    <property type="evidence" value="ECO:0007669"/>
    <property type="project" value="UniProtKB-KW"/>
</dbReference>
<evidence type="ECO:0000256" key="4">
    <source>
        <dbReference type="ARBA" id="ARBA00022490"/>
    </source>
</evidence>
<feature type="domain" description="PPIase FKBP-type" evidence="11">
    <location>
        <begin position="228"/>
        <end position="343"/>
    </location>
</feature>
<protein>
    <recommendedName>
        <fullName evidence="9">peptidylprolyl isomerase</fullName>
        <ecNumber evidence="9">5.2.1.8</ecNumber>
    </recommendedName>
</protein>
<evidence type="ECO:0000256" key="2">
    <source>
        <dbReference type="ARBA" id="ARBA00004496"/>
    </source>
</evidence>
<comment type="similarity">
    <text evidence="3">Belongs to the FKBP-type PPIase family.</text>
</comment>
<dbReference type="GO" id="GO:0042026">
    <property type="term" value="P:protein refolding"/>
    <property type="evidence" value="ECO:0007669"/>
    <property type="project" value="UniProtKB-ARBA"/>
</dbReference>
<dbReference type="EC" id="5.2.1.8" evidence="9"/>
<reference evidence="12" key="1">
    <citation type="submission" date="2020-10" db="EMBL/GenBank/DDBJ databases">
        <authorList>
            <person name="Gilroy R."/>
        </authorList>
    </citation>
    <scope>NUCLEOTIDE SEQUENCE</scope>
    <source>
        <strain evidence="12">B3-1481</strain>
    </source>
</reference>
<evidence type="ECO:0000256" key="3">
    <source>
        <dbReference type="ARBA" id="ARBA00006577"/>
    </source>
</evidence>
<dbReference type="GO" id="GO:0005737">
    <property type="term" value="C:cytoplasm"/>
    <property type="evidence" value="ECO:0007669"/>
    <property type="project" value="UniProtKB-SubCell"/>
</dbReference>
<dbReference type="PANTHER" id="PTHR47861:SF3">
    <property type="entry name" value="FKBP-TYPE PEPTIDYL-PROLYL CIS-TRANS ISOMERASE SLYD"/>
    <property type="match status" value="1"/>
</dbReference>
<sequence length="347" mass="38814">MKKIITYSSAVLVLLGLAAACAKQPTTSSKVSAKEYFDAWMLVNHPDAEPTPLGAYVIEETEGDGRLAGDADESPYLLVSYVVRDLDGTITDFSDESVARQLDKYDETYYYGTKVWGRGYNALYAGVDEAVSTMRVGGSKTTVIPGWLFTVARYDDPQEYVEKVSGTNSIYEITLHDIIDDITEWEMDSIGRYLARNYPQLSLADSLKYGFYYIQEKAPDDTAAFPADSGAFINYIGRRLDGQVFDTNIEDTAKVYGLYSSSVDYSPIPVRIDPDNYENVKMVVAEQEVTLIDGFAYALWRMRSHEKATCIFYSNLGYGSAGSSDRIPGYSPLRFDIEFVDEPEEDE</sequence>
<evidence type="ECO:0000313" key="12">
    <source>
        <dbReference type="EMBL" id="MBO8479762.1"/>
    </source>
</evidence>
<dbReference type="PROSITE" id="PS50059">
    <property type="entry name" value="FKBP_PPIASE"/>
    <property type="match status" value="1"/>
</dbReference>
<evidence type="ECO:0000256" key="1">
    <source>
        <dbReference type="ARBA" id="ARBA00000971"/>
    </source>
</evidence>
<evidence type="ECO:0000256" key="5">
    <source>
        <dbReference type="ARBA" id="ARBA00023110"/>
    </source>
</evidence>
<comment type="function">
    <text evidence="8">Also involved in hydrogenase metallocenter assembly, probably by participating in the nickel insertion step. This function in hydrogenase biosynthesis requires chaperone activity and the presence of the metal-binding domain, but not PPIase activity.</text>
</comment>
<dbReference type="Gene3D" id="3.10.50.40">
    <property type="match status" value="2"/>
</dbReference>
<dbReference type="AlphaFoldDB" id="A0A9D9NNA1"/>
<keyword evidence="5 9" id="KW-0697">Rotamase</keyword>
<comment type="caution">
    <text evidence="12">The sequence shown here is derived from an EMBL/GenBank/DDBJ whole genome shotgun (WGS) entry which is preliminary data.</text>
</comment>
<dbReference type="InterPro" id="IPR046357">
    <property type="entry name" value="PPIase_dom_sf"/>
</dbReference>
<keyword evidence="10" id="KW-0732">Signal</keyword>
<dbReference type="SUPFAM" id="SSF54534">
    <property type="entry name" value="FKBP-like"/>
    <property type="match status" value="2"/>
</dbReference>
<evidence type="ECO:0000256" key="6">
    <source>
        <dbReference type="ARBA" id="ARBA00023186"/>
    </source>
</evidence>
<gene>
    <name evidence="12" type="ORF">IAB76_01420</name>
</gene>
<organism evidence="12 13">
    <name type="scientific">Candidatus Cryptobacteroides avistercoris</name>
    <dbReference type="NCBI Taxonomy" id="2840758"/>
    <lineage>
        <taxon>Bacteria</taxon>
        <taxon>Pseudomonadati</taxon>
        <taxon>Bacteroidota</taxon>
        <taxon>Bacteroidia</taxon>
        <taxon>Bacteroidales</taxon>
        <taxon>Candidatus Cryptobacteroides</taxon>
    </lineage>
</organism>
<dbReference type="InterPro" id="IPR001179">
    <property type="entry name" value="PPIase_FKBP_dom"/>
</dbReference>
<reference evidence="12" key="2">
    <citation type="journal article" date="2021" name="PeerJ">
        <title>Extensive microbial diversity within the chicken gut microbiome revealed by metagenomics and culture.</title>
        <authorList>
            <person name="Gilroy R."/>
            <person name="Ravi A."/>
            <person name="Getino M."/>
            <person name="Pursley I."/>
            <person name="Horton D.L."/>
            <person name="Alikhan N.F."/>
            <person name="Baker D."/>
            <person name="Gharbi K."/>
            <person name="Hall N."/>
            <person name="Watson M."/>
            <person name="Adriaenssens E.M."/>
            <person name="Foster-Nyarko E."/>
            <person name="Jarju S."/>
            <person name="Secka A."/>
            <person name="Antonio M."/>
            <person name="Oren A."/>
            <person name="Chaudhuri R.R."/>
            <person name="La Ragione R."/>
            <person name="Hildebrand F."/>
            <person name="Pallen M.J."/>
        </authorList>
    </citation>
    <scope>NUCLEOTIDE SEQUENCE</scope>
    <source>
        <strain evidence="12">B3-1481</strain>
    </source>
</reference>
<dbReference type="PANTHER" id="PTHR47861">
    <property type="entry name" value="FKBP-TYPE PEPTIDYL-PROLYL CIS-TRANS ISOMERASE SLYD"/>
    <property type="match status" value="1"/>
</dbReference>
<accession>A0A9D9NNA1</accession>
<evidence type="ECO:0000256" key="8">
    <source>
        <dbReference type="ARBA" id="ARBA00037071"/>
    </source>
</evidence>
<evidence type="ECO:0000256" key="7">
    <source>
        <dbReference type="ARBA" id="ARBA00023235"/>
    </source>
</evidence>
<keyword evidence="6" id="KW-0143">Chaperone</keyword>
<feature type="chain" id="PRO_5038759065" description="peptidylprolyl isomerase" evidence="10">
    <location>
        <begin position="23"/>
        <end position="347"/>
    </location>
</feature>
<dbReference type="Pfam" id="PF00254">
    <property type="entry name" value="FKBP_C"/>
    <property type="match status" value="1"/>
</dbReference>
<evidence type="ECO:0000256" key="9">
    <source>
        <dbReference type="PROSITE-ProRule" id="PRU00277"/>
    </source>
</evidence>
<feature type="signal peptide" evidence="10">
    <location>
        <begin position="1"/>
        <end position="22"/>
    </location>
</feature>
<name>A0A9D9NNA1_9BACT</name>
<proteinExistence type="inferred from homology"/>
<keyword evidence="7 9" id="KW-0413">Isomerase</keyword>
<evidence type="ECO:0000259" key="11">
    <source>
        <dbReference type="PROSITE" id="PS50059"/>
    </source>
</evidence>
<evidence type="ECO:0000313" key="13">
    <source>
        <dbReference type="Proteomes" id="UP000823769"/>
    </source>
</evidence>
<comment type="subcellular location">
    <subcellularLocation>
        <location evidence="2">Cytoplasm</location>
    </subcellularLocation>
</comment>
<dbReference type="Proteomes" id="UP000823769">
    <property type="component" value="Unassembled WGS sequence"/>
</dbReference>
<comment type="catalytic activity">
    <reaction evidence="1 9">
        <text>[protein]-peptidylproline (omega=180) = [protein]-peptidylproline (omega=0)</text>
        <dbReference type="Rhea" id="RHEA:16237"/>
        <dbReference type="Rhea" id="RHEA-COMP:10747"/>
        <dbReference type="Rhea" id="RHEA-COMP:10748"/>
        <dbReference type="ChEBI" id="CHEBI:83833"/>
        <dbReference type="ChEBI" id="CHEBI:83834"/>
        <dbReference type="EC" id="5.2.1.8"/>
    </reaction>
</comment>